<evidence type="ECO:0000256" key="2">
    <source>
        <dbReference type="ARBA" id="ARBA00007362"/>
    </source>
</evidence>
<protein>
    <recommendedName>
        <fullName evidence="4">EamA domain-containing protein</fullName>
    </recommendedName>
</protein>
<dbReference type="PANTHER" id="PTHR22911:SF79">
    <property type="entry name" value="MOBA-LIKE NTP TRANSFERASE DOMAIN-CONTAINING PROTEIN"/>
    <property type="match status" value="1"/>
</dbReference>
<dbReference type="InterPro" id="IPR037185">
    <property type="entry name" value="EmrE-like"/>
</dbReference>
<proteinExistence type="inferred from homology"/>
<evidence type="ECO:0000313" key="6">
    <source>
        <dbReference type="Proteomes" id="UP000838102"/>
    </source>
</evidence>
<evidence type="ECO:0000256" key="3">
    <source>
        <dbReference type="SAM" id="Phobius"/>
    </source>
</evidence>
<dbReference type="PANTHER" id="PTHR22911">
    <property type="entry name" value="ACYL-MALONYL CONDENSING ENZYME-RELATED"/>
    <property type="match status" value="1"/>
</dbReference>
<comment type="subcellular location">
    <subcellularLocation>
        <location evidence="1">Endomembrane system</location>
        <topology evidence="1">Multi-pass membrane protein</topology>
    </subcellularLocation>
</comment>
<evidence type="ECO:0000256" key="1">
    <source>
        <dbReference type="ARBA" id="ARBA00004127"/>
    </source>
</evidence>
<gene>
    <name evidence="5" type="ORF">LMG032447_00415</name>
</gene>
<dbReference type="Pfam" id="PF00892">
    <property type="entry name" value="EamA"/>
    <property type="match status" value="1"/>
</dbReference>
<dbReference type="SUPFAM" id="SSF103481">
    <property type="entry name" value="Multidrug resistance efflux transporter EmrE"/>
    <property type="match status" value="1"/>
</dbReference>
<comment type="similarity">
    <text evidence="2">Belongs to the EamA transporter family.</text>
</comment>
<feature type="transmembrane region" description="Helical" evidence="3">
    <location>
        <begin position="78"/>
        <end position="96"/>
    </location>
</feature>
<evidence type="ECO:0000313" key="5">
    <source>
        <dbReference type="EMBL" id="CAH1851822.1"/>
    </source>
</evidence>
<dbReference type="Proteomes" id="UP000838102">
    <property type="component" value="Unassembled WGS sequence"/>
</dbReference>
<accession>A0ABN8HBY3</accession>
<feature type="transmembrane region" description="Helical" evidence="3">
    <location>
        <begin position="102"/>
        <end position="121"/>
    </location>
</feature>
<keyword evidence="3" id="KW-0812">Transmembrane</keyword>
<keyword evidence="6" id="KW-1185">Reference proteome</keyword>
<feature type="transmembrane region" description="Helical" evidence="3">
    <location>
        <begin position="133"/>
        <end position="152"/>
    </location>
</feature>
<feature type="transmembrane region" description="Helical" evidence="3">
    <location>
        <begin position="219"/>
        <end position="237"/>
    </location>
</feature>
<feature type="domain" description="EamA" evidence="4">
    <location>
        <begin position="10"/>
        <end position="147"/>
    </location>
</feature>
<feature type="transmembrane region" description="Helical" evidence="3">
    <location>
        <begin position="244"/>
        <end position="263"/>
    </location>
</feature>
<name>A0ABN8HBY3_9LACO</name>
<feature type="transmembrane region" description="Helical" evidence="3">
    <location>
        <begin position="38"/>
        <end position="57"/>
    </location>
</feature>
<sequence length="264" mass="28822">MMHTLSRRTSLIYAITGSILWGASGTVAQSLFNAHNISATWLVGVRLLTAGLLLLFLSIITKQNIFNVWRDKKAASRLMFFSFLGMLPSQLSYFMAIQYGNAATATVLQFLAPVFITIYLSVVNHFLPSKINLMAIGVAMIGTFLLVTSGNINSLSLTPIAIIWGLLAGLSQASYTLLPRQLLTNFSETAIVGWSMLISSIPFWYTVGRTKLPPLSLSITMAIAFIIIGGTIIFVCLTMSMQILLCLLLLLLNSLVVCFSSLLV</sequence>
<feature type="transmembrane region" description="Helical" evidence="3">
    <location>
        <begin position="190"/>
        <end position="207"/>
    </location>
</feature>
<comment type="caution">
    <text evidence="5">The sequence shown here is derived from an EMBL/GenBank/DDBJ whole genome shotgun (WGS) entry which is preliminary data.</text>
</comment>
<evidence type="ECO:0000259" key="4">
    <source>
        <dbReference type="Pfam" id="PF00892"/>
    </source>
</evidence>
<organism evidence="5 6">
    <name type="scientific">Convivina praedatoris</name>
    <dbReference type="NCBI Taxonomy" id="2880963"/>
    <lineage>
        <taxon>Bacteria</taxon>
        <taxon>Bacillati</taxon>
        <taxon>Bacillota</taxon>
        <taxon>Bacilli</taxon>
        <taxon>Lactobacillales</taxon>
        <taxon>Lactobacillaceae</taxon>
        <taxon>Convivina</taxon>
    </lineage>
</organism>
<reference evidence="5" key="1">
    <citation type="submission" date="2022-03" db="EMBL/GenBank/DDBJ databases">
        <authorList>
            <person name="Hettiarachchi G."/>
        </authorList>
    </citation>
    <scope>NUCLEOTIDE SEQUENCE</scope>
    <source>
        <strain evidence="5">LMG 32447</strain>
    </source>
</reference>
<keyword evidence="3" id="KW-0472">Membrane</keyword>
<dbReference type="RefSeq" id="WP_248705856.1">
    <property type="nucleotide sequence ID" value="NZ_CAKOET010000002.1"/>
</dbReference>
<feature type="transmembrane region" description="Helical" evidence="3">
    <location>
        <begin position="158"/>
        <end position="178"/>
    </location>
</feature>
<dbReference type="InterPro" id="IPR000620">
    <property type="entry name" value="EamA_dom"/>
</dbReference>
<keyword evidence="3" id="KW-1133">Transmembrane helix</keyword>
<dbReference type="EMBL" id="CAKOEU010000002">
    <property type="protein sequence ID" value="CAH1851822.1"/>
    <property type="molecule type" value="Genomic_DNA"/>
</dbReference>